<evidence type="ECO:0008006" key="6">
    <source>
        <dbReference type="Google" id="ProtNLM"/>
    </source>
</evidence>
<feature type="region of interest" description="Disordered" evidence="1">
    <location>
        <begin position="1"/>
        <end position="20"/>
    </location>
</feature>
<evidence type="ECO:0000313" key="3">
    <source>
        <dbReference type="EMBL" id="KDR29771.1"/>
    </source>
</evidence>
<accession>A0A069NXM2</accession>
<proteinExistence type="predicted"/>
<reference evidence="3 4" key="2">
    <citation type="submission" date="2014-03" db="EMBL/GenBank/DDBJ databases">
        <title>Draft Genome Sequences of Four Burkholderia Strains.</title>
        <authorList>
            <person name="Liu X.Y."/>
            <person name="Li C.X."/>
            <person name="Xu J.H."/>
        </authorList>
    </citation>
    <scope>NUCLEOTIDE SEQUENCE [LARGE SCALE GENOMIC DNA]</scope>
    <source>
        <strain evidence="3 4">R27</strain>
    </source>
</reference>
<keyword evidence="5" id="KW-1185">Reference proteome</keyword>
<dbReference type="STRING" id="1071679.BG57_15610"/>
<dbReference type="EMBL" id="BMEG01000002">
    <property type="protein sequence ID" value="GGD66013.1"/>
    <property type="molecule type" value="Genomic_DNA"/>
</dbReference>
<name>A0A069NXM2_9BURK</name>
<organism evidence="3 4">
    <name type="scientific">Caballeronia grimmiae</name>
    <dbReference type="NCBI Taxonomy" id="1071679"/>
    <lineage>
        <taxon>Bacteria</taxon>
        <taxon>Pseudomonadati</taxon>
        <taxon>Pseudomonadota</taxon>
        <taxon>Betaproteobacteria</taxon>
        <taxon>Burkholderiales</taxon>
        <taxon>Burkholderiaceae</taxon>
        <taxon>Caballeronia</taxon>
    </lineage>
</organism>
<evidence type="ECO:0000256" key="1">
    <source>
        <dbReference type="SAM" id="MobiDB-lite"/>
    </source>
</evidence>
<gene>
    <name evidence="3" type="ORF">BG57_15610</name>
    <name evidence="2" type="ORF">GCM10010985_20250</name>
</gene>
<reference evidence="5" key="3">
    <citation type="journal article" date="2019" name="Int. J. Syst. Evol. Microbiol.">
        <title>The Global Catalogue of Microorganisms (GCM) 10K type strain sequencing project: providing services to taxonomists for standard genome sequencing and annotation.</title>
        <authorList>
            <consortium name="The Broad Institute Genomics Platform"/>
            <consortium name="The Broad Institute Genome Sequencing Center for Infectious Disease"/>
            <person name="Wu L."/>
            <person name="Ma J."/>
        </authorList>
    </citation>
    <scope>NUCLEOTIDE SEQUENCE [LARGE SCALE GENOMIC DNA]</scope>
    <source>
        <strain evidence="5">CGMCC 1.11013</strain>
    </source>
</reference>
<dbReference type="Pfam" id="PF11387">
    <property type="entry name" value="DUF2795"/>
    <property type="match status" value="1"/>
</dbReference>
<dbReference type="eggNOG" id="ENOG50316TW">
    <property type="taxonomic scope" value="Bacteria"/>
</dbReference>
<sequence>MSQHPAHSQDQRHEDEPRMDEVAQALKGAEYPMGKEKLIALAQRNGANGEVLALLQKMRDHKYDSDAAVLREASRAE</sequence>
<dbReference type="RefSeq" id="WP_035968415.1">
    <property type="nucleotide sequence ID" value="NZ_BMEG01000002.1"/>
</dbReference>
<dbReference type="InterPro" id="IPR021527">
    <property type="entry name" value="DUF2795"/>
</dbReference>
<feature type="compositionally biased region" description="Basic and acidic residues" evidence="1">
    <location>
        <begin position="7"/>
        <end position="20"/>
    </location>
</feature>
<evidence type="ECO:0000313" key="4">
    <source>
        <dbReference type="Proteomes" id="UP000027439"/>
    </source>
</evidence>
<dbReference type="Proteomes" id="UP000597138">
    <property type="component" value="Unassembled WGS sequence"/>
</dbReference>
<evidence type="ECO:0000313" key="2">
    <source>
        <dbReference type="EMBL" id="GGD66013.1"/>
    </source>
</evidence>
<reference evidence="2" key="4">
    <citation type="submission" date="2024-05" db="EMBL/GenBank/DDBJ databases">
        <authorList>
            <person name="Sun Q."/>
            <person name="Zhou Y."/>
        </authorList>
    </citation>
    <scope>NUCLEOTIDE SEQUENCE</scope>
    <source>
        <strain evidence="2">CGMCC 1.11013</strain>
    </source>
</reference>
<comment type="caution">
    <text evidence="3">The sequence shown here is derived from an EMBL/GenBank/DDBJ whole genome shotgun (WGS) entry which is preliminary data.</text>
</comment>
<protein>
    <recommendedName>
        <fullName evidence="6">DUF2795 domain-containing protein</fullName>
    </recommendedName>
</protein>
<dbReference type="EMBL" id="JFHE01000029">
    <property type="protein sequence ID" value="KDR29771.1"/>
    <property type="molecule type" value="Genomic_DNA"/>
</dbReference>
<dbReference type="AlphaFoldDB" id="A0A069NXM2"/>
<evidence type="ECO:0000313" key="5">
    <source>
        <dbReference type="Proteomes" id="UP000597138"/>
    </source>
</evidence>
<reference evidence="2" key="1">
    <citation type="journal article" date="2014" name="Int. J. Syst. Evol. Microbiol.">
        <title>Complete genome of a new Firmicutes species belonging to the dominant human colonic microbiota ('Ruminococcus bicirculans') reveals two chromosomes and a selective capacity to utilize plant glucans.</title>
        <authorList>
            <consortium name="NISC Comparative Sequencing Program"/>
            <person name="Wegmann U."/>
            <person name="Louis P."/>
            <person name="Goesmann A."/>
            <person name="Henrissat B."/>
            <person name="Duncan S.H."/>
            <person name="Flint H.J."/>
        </authorList>
    </citation>
    <scope>NUCLEOTIDE SEQUENCE</scope>
    <source>
        <strain evidence="2">CGMCC 1.11013</strain>
    </source>
</reference>
<dbReference type="OrthoDB" id="6161020at2"/>
<dbReference type="Proteomes" id="UP000027439">
    <property type="component" value="Unassembled WGS sequence"/>
</dbReference>